<evidence type="ECO:0000313" key="1">
    <source>
        <dbReference type="EMBL" id="GER53937.1"/>
    </source>
</evidence>
<comment type="caution">
    <text evidence="1">The sequence shown here is derived from an EMBL/GenBank/DDBJ whole genome shotgun (WGS) entry which is preliminary data.</text>
</comment>
<accession>A0A5A7RBE2</accession>
<gene>
    <name evidence="1" type="ORF">STAS_31491</name>
</gene>
<evidence type="ECO:0000313" key="2">
    <source>
        <dbReference type="Proteomes" id="UP000325081"/>
    </source>
</evidence>
<name>A0A5A7RBE2_STRAF</name>
<dbReference type="AlphaFoldDB" id="A0A5A7RBE2"/>
<organism evidence="1 2">
    <name type="scientific">Striga asiatica</name>
    <name type="common">Asiatic witchweed</name>
    <name type="synonym">Buchnera asiatica</name>
    <dbReference type="NCBI Taxonomy" id="4170"/>
    <lineage>
        <taxon>Eukaryota</taxon>
        <taxon>Viridiplantae</taxon>
        <taxon>Streptophyta</taxon>
        <taxon>Embryophyta</taxon>
        <taxon>Tracheophyta</taxon>
        <taxon>Spermatophyta</taxon>
        <taxon>Magnoliopsida</taxon>
        <taxon>eudicotyledons</taxon>
        <taxon>Gunneridae</taxon>
        <taxon>Pentapetalae</taxon>
        <taxon>asterids</taxon>
        <taxon>lamiids</taxon>
        <taxon>Lamiales</taxon>
        <taxon>Orobanchaceae</taxon>
        <taxon>Buchnereae</taxon>
        <taxon>Striga</taxon>
    </lineage>
</organism>
<proteinExistence type="predicted"/>
<dbReference type="EMBL" id="BKCP01010848">
    <property type="protein sequence ID" value="GER53937.1"/>
    <property type="molecule type" value="Genomic_DNA"/>
</dbReference>
<dbReference type="Proteomes" id="UP000325081">
    <property type="component" value="Unassembled WGS sequence"/>
</dbReference>
<protein>
    <submittedName>
        <fullName evidence="1">Recombination protein RecR</fullName>
    </submittedName>
</protein>
<reference evidence="2" key="1">
    <citation type="journal article" date="2019" name="Curr. Biol.">
        <title>Genome Sequence of Striga asiatica Provides Insight into the Evolution of Plant Parasitism.</title>
        <authorList>
            <person name="Yoshida S."/>
            <person name="Kim S."/>
            <person name="Wafula E.K."/>
            <person name="Tanskanen J."/>
            <person name="Kim Y.M."/>
            <person name="Honaas L."/>
            <person name="Yang Z."/>
            <person name="Spallek T."/>
            <person name="Conn C.E."/>
            <person name="Ichihashi Y."/>
            <person name="Cheong K."/>
            <person name="Cui S."/>
            <person name="Der J.P."/>
            <person name="Gundlach H."/>
            <person name="Jiao Y."/>
            <person name="Hori C."/>
            <person name="Ishida J.K."/>
            <person name="Kasahara H."/>
            <person name="Kiba T."/>
            <person name="Kim M.S."/>
            <person name="Koo N."/>
            <person name="Laohavisit A."/>
            <person name="Lee Y.H."/>
            <person name="Lumba S."/>
            <person name="McCourt P."/>
            <person name="Mortimer J.C."/>
            <person name="Mutuku J.M."/>
            <person name="Nomura T."/>
            <person name="Sasaki-Sekimoto Y."/>
            <person name="Seto Y."/>
            <person name="Wang Y."/>
            <person name="Wakatake T."/>
            <person name="Sakakibara H."/>
            <person name="Demura T."/>
            <person name="Yamaguchi S."/>
            <person name="Yoneyama K."/>
            <person name="Manabe R.I."/>
            <person name="Nelson D.C."/>
            <person name="Schulman A.H."/>
            <person name="Timko M.P."/>
            <person name="dePamphilis C.W."/>
            <person name="Choi D."/>
            <person name="Shirasu K."/>
        </authorList>
    </citation>
    <scope>NUCLEOTIDE SEQUENCE [LARGE SCALE GENOMIC DNA]</scope>
    <source>
        <strain evidence="2">cv. UVA1</strain>
    </source>
</reference>
<sequence>MRTFMGKSNPDDEVCRHTPRSAEPVCIVKEAMSALALPVIMNSNLGYEHSFPLCISSQTTSSPIESSSPRRAATRLSYLTAASRRISKSSSAVLHKNIVFYPFMSI</sequence>
<keyword evidence="2" id="KW-1185">Reference proteome</keyword>